<organism evidence="1 2">
    <name type="scientific">Ewingella americana (strain ATCC 33852 / DSM 4580 / CCUG 14506 / JCM 5911 / LMG 7869 / NCTC 12157 / CDC 1468-78)</name>
    <dbReference type="NCBI Taxonomy" id="910964"/>
    <lineage>
        <taxon>Bacteria</taxon>
        <taxon>Pseudomonadati</taxon>
        <taxon>Pseudomonadota</taxon>
        <taxon>Gammaproteobacteria</taxon>
        <taxon>Enterobacterales</taxon>
        <taxon>Yersiniaceae</taxon>
        <taxon>Ewingella</taxon>
    </lineage>
</organism>
<evidence type="ECO:0000313" key="2">
    <source>
        <dbReference type="Proteomes" id="UP000028640"/>
    </source>
</evidence>
<proteinExistence type="predicted"/>
<keyword evidence="2" id="KW-1185">Reference proteome</keyword>
<comment type="caution">
    <text evidence="1">The sequence shown here is derived from an EMBL/GenBank/DDBJ whole genome shotgun (WGS) entry which is preliminary data.</text>
</comment>
<dbReference type="Proteomes" id="UP000028640">
    <property type="component" value="Unassembled WGS sequence"/>
</dbReference>
<evidence type="ECO:0000313" key="1">
    <source>
        <dbReference type="EMBL" id="KFC78363.1"/>
    </source>
</evidence>
<accession>A0A085G3R8</accession>
<gene>
    <name evidence="1" type="ORF">GEAM_3696</name>
</gene>
<protein>
    <submittedName>
        <fullName evidence="1">Uncharacterized protein</fullName>
    </submittedName>
</protein>
<dbReference type="AlphaFoldDB" id="A0A085G3R8"/>
<dbReference type="STRING" id="910964.GEAM_3696"/>
<name>A0A085G3R8_EWIA3</name>
<sequence length="57" mass="6204">MILSKQLDDGYFVIPFTVQTGPCTRLAHQFGASDLAIGTKKVQKLRYGAYSKGAKAL</sequence>
<reference evidence="1 2" key="1">
    <citation type="submission" date="2014-05" db="EMBL/GenBank/DDBJ databases">
        <title>ATOL: Assembling a taxonomically balanced genome-scale reconstruction of the evolutionary history of the Enterobacteriaceae.</title>
        <authorList>
            <person name="Plunkett G.III."/>
            <person name="Neeno-Eckwall E.C."/>
            <person name="Glasner J.D."/>
            <person name="Perna N.T."/>
        </authorList>
    </citation>
    <scope>NUCLEOTIDE SEQUENCE [LARGE SCALE GENOMIC DNA]</scope>
    <source>
        <strain evidence="1 2">ATCC 33852</strain>
    </source>
</reference>
<dbReference type="EMBL" id="JMPJ01000068">
    <property type="protein sequence ID" value="KFC78363.1"/>
    <property type="molecule type" value="Genomic_DNA"/>
</dbReference>